<evidence type="ECO:0000313" key="8">
    <source>
        <dbReference type="Proteomes" id="UP000268016"/>
    </source>
</evidence>
<dbReference type="GO" id="GO:0004519">
    <property type="term" value="F:endonuclease activity"/>
    <property type="evidence" value="ECO:0007669"/>
    <property type="project" value="UniProtKB-KW"/>
</dbReference>
<keyword evidence="8" id="KW-1185">Reference proteome</keyword>
<evidence type="ECO:0000256" key="1">
    <source>
        <dbReference type="ARBA" id="ARBA00022722"/>
    </source>
</evidence>
<dbReference type="InterPro" id="IPR011335">
    <property type="entry name" value="Restrct_endonuc-II-like"/>
</dbReference>
<dbReference type="RefSeq" id="WP_123644177.1">
    <property type="nucleotide sequence ID" value="NZ_ML119095.1"/>
</dbReference>
<accession>A0A3N2QGW9</accession>
<evidence type="ECO:0000256" key="4">
    <source>
        <dbReference type="ARBA" id="ARBA00022801"/>
    </source>
</evidence>
<sequence>MTDIVDQQTRSRMMSGIRGKNTKPELALRRALHARGFRFRLHSGKVHGRPDLVLPKHRAVVFVHGCFWHRHQGCRYSTVPATRPEFWRAKFDANTARDSAVRTRLLEDGWRVATVWECALRKPEQVSATTDLLAAWLHMGPVTIEIGESDILHSGKIATDGDRGG</sequence>
<proteinExistence type="inferred from homology"/>
<evidence type="ECO:0000256" key="5">
    <source>
        <dbReference type="ARBA" id="ARBA00023204"/>
    </source>
</evidence>
<keyword evidence="5" id="KW-0234">DNA repair</keyword>
<dbReference type="InterPro" id="IPR004603">
    <property type="entry name" value="DNA_mismatch_endonuc_vsr"/>
</dbReference>
<dbReference type="OrthoDB" id="9801520at2"/>
<dbReference type="Proteomes" id="UP000268016">
    <property type="component" value="Unassembled WGS sequence"/>
</dbReference>
<evidence type="ECO:0000256" key="6">
    <source>
        <dbReference type="ARBA" id="ARBA00029466"/>
    </source>
</evidence>
<dbReference type="Pfam" id="PF03852">
    <property type="entry name" value="Vsr"/>
    <property type="match status" value="1"/>
</dbReference>
<comment type="caution">
    <text evidence="7">The sequence shown here is derived from an EMBL/GenBank/DDBJ whole genome shotgun (WGS) entry which is preliminary data.</text>
</comment>
<dbReference type="Gene3D" id="3.40.960.10">
    <property type="entry name" value="VSR Endonuclease"/>
    <property type="match status" value="1"/>
</dbReference>
<name>A0A3N2QGW9_9RHOB</name>
<comment type="similarity">
    <text evidence="6">Belongs to the Vsr family.</text>
</comment>
<evidence type="ECO:0000256" key="2">
    <source>
        <dbReference type="ARBA" id="ARBA00022759"/>
    </source>
</evidence>
<keyword evidence="3" id="KW-0227">DNA damage</keyword>
<keyword evidence="4" id="KW-0378">Hydrolase</keyword>
<dbReference type="SUPFAM" id="SSF52980">
    <property type="entry name" value="Restriction endonuclease-like"/>
    <property type="match status" value="1"/>
</dbReference>
<organism evidence="7 8">
    <name type="scientific">Histidinibacterium lentulum</name>
    <dbReference type="NCBI Taxonomy" id="2480588"/>
    <lineage>
        <taxon>Bacteria</taxon>
        <taxon>Pseudomonadati</taxon>
        <taxon>Pseudomonadota</taxon>
        <taxon>Alphaproteobacteria</taxon>
        <taxon>Rhodobacterales</taxon>
        <taxon>Paracoccaceae</taxon>
        <taxon>Histidinibacterium</taxon>
    </lineage>
</organism>
<dbReference type="AlphaFoldDB" id="A0A3N2QGW9"/>
<gene>
    <name evidence="7" type="primary">vsr</name>
    <name evidence="7" type="ORF">EAT49_20650</name>
</gene>
<evidence type="ECO:0000256" key="3">
    <source>
        <dbReference type="ARBA" id="ARBA00022763"/>
    </source>
</evidence>
<dbReference type="EMBL" id="RDRB01000016">
    <property type="protein sequence ID" value="ROT94451.1"/>
    <property type="molecule type" value="Genomic_DNA"/>
</dbReference>
<keyword evidence="1" id="KW-0540">Nuclease</keyword>
<dbReference type="CDD" id="cd00221">
    <property type="entry name" value="Vsr"/>
    <property type="match status" value="1"/>
</dbReference>
<dbReference type="NCBIfam" id="TIGR00632">
    <property type="entry name" value="vsr"/>
    <property type="match status" value="1"/>
</dbReference>
<dbReference type="GO" id="GO:0016787">
    <property type="term" value="F:hydrolase activity"/>
    <property type="evidence" value="ECO:0007669"/>
    <property type="project" value="UniProtKB-KW"/>
</dbReference>
<evidence type="ECO:0000313" key="7">
    <source>
        <dbReference type="EMBL" id="ROT94451.1"/>
    </source>
</evidence>
<dbReference type="GO" id="GO:0006298">
    <property type="term" value="P:mismatch repair"/>
    <property type="evidence" value="ECO:0007669"/>
    <property type="project" value="InterPro"/>
</dbReference>
<reference evidence="7 8" key="1">
    <citation type="submission" date="2018-10" db="EMBL/GenBank/DDBJ databases">
        <title>Histidinibacterium lentulum gen. nov., sp. nov., a marine bacterium from the culture broth of Picochlorum sp. 122.</title>
        <authorList>
            <person name="Wang G."/>
        </authorList>
    </citation>
    <scope>NUCLEOTIDE SEQUENCE [LARGE SCALE GENOMIC DNA]</scope>
    <source>
        <strain evidence="7 8">B17</strain>
    </source>
</reference>
<keyword evidence="2 7" id="KW-0255">Endonuclease</keyword>
<protein>
    <submittedName>
        <fullName evidence="7">DNA mismatch endonuclease Vsr</fullName>
    </submittedName>
</protein>